<gene>
    <name evidence="2" type="ORF">SAMN06264855_1106</name>
</gene>
<dbReference type="RefSeq" id="WP_089384965.1">
    <property type="nucleotide sequence ID" value="NZ_FZNQ01000010.1"/>
</dbReference>
<proteinExistence type="predicted"/>
<reference evidence="2 3" key="1">
    <citation type="submission" date="2017-06" db="EMBL/GenBank/DDBJ databases">
        <authorList>
            <person name="Kim H.J."/>
            <person name="Triplett B.A."/>
        </authorList>
    </citation>
    <scope>NUCLEOTIDE SEQUENCE [LARGE SCALE GENOMIC DNA]</scope>
    <source>
        <strain evidence="2 3">DSM 8800</strain>
    </source>
</reference>
<name>A0A238WSW4_HALVU</name>
<feature type="region of interest" description="Disordered" evidence="1">
    <location>
        <begin position="1"/>
        <end position="24"/>
    </location>
</feature>
<dbReference type="Proteomes" id="UP000198397">
    <property type="component" value="Unassembled WGS sequence"/>
</dbReference>
<accession>A0A238WSW4</accession>
<evidence type="ECO:0000313" key="2">
    <source>
        <dbReference type="EMBL" id="SNR49637.1"/>
    </source>
</evidence>
<protein>
    <submittedName>
        <fullName evidence="2">Uncharacterized protein</fullName>
    </submittedName>
</protein>
<keyword evidence="3" id="KW-1185">Reference proteome</keyword>
<dbReference type="AlphaFoldDB" id="A0A238WSW4"/>
<dbReference type="OrthoDB" id="330762at2157"/>
<dbReference type="EMBL" id="FZNQ01000010">
    <property type="protein sequence ID" value="SNR49637.1"/>
    <property type="molecule type" value="Genomic_DNA"/>
</dbReference>
<feature type="compositionally biased region" description="Acidic residues" evidence="1">
    <location>
        <begin position="1"/>
        <end position="10"/>
    </location>
</feature>
<evidence type="ECO:0000313" key="3">
    <source>
        <dbReference type="Proteomes" id="UP000198397"/>
    </source>
</evidence>
<sequence length="85" mass="9790">MVDDNEDSESGNDTQKPKPKTVKPNRLRIQACDLEVEAESNEESVEEMMEYLSPEMESLMRHHLAGEYEVIEEEDLFAQIFGGNR</sequence>
<evidence type="ECO:0000256" key="1">
    <source>
        <dbReference type="SAM" id="MobiDB-lite"/>
    </source>
</evidence>
<organism evidence="2 3">
    <name type="scientific">Halorubrum vacuolatum</name>
    <name type="common">Natronobacterium vacuolatum</name>
    <dbReference type="NCBI Taxonomy" id="63740"/>
    <lineage>
        <taxon>Archaea</taxon>
        <taxon>Methanobacteriati</taxon>
        <taxon>Methanobacteriota</taxon>
        <taxon>Stenosarchaea group</taxon>
        <taxon>Halobacteria</taxon>
        <taxon>Halobacteriales</taxon>
        <taxon>Haloferacaceae</taxon>
        <taxon>Halorubrum</taxon>
    </lineage>
</organism>